<dbReference type="Gene3D" id="3.30.497.10">
    <property type="entry name" value="Antithrombin, subunit I, domain 2"/>
    <property type="match status" value="1"/>
</dbReference>
<accession>A0A2W2C2X1</accession>
<evidence type="ECO:0000256" key="1">
    <source>
        <dbReference type="RuleBase" id="RU000411"/>
    </source>
</evidence>
<protein>
    <submittedName>
        <fullName evidence="4">Serpin family protein</fullName>
    </submittedName>
</protein>
<dbReference type="AlphaFoldDB" id="A0A2W2C2X1"/>
<dbReference type="InterPro" id="IPR023796">
    <property type="entry name" value="Serpin_dom"/>
</dbReference>
<dbReference type="InterPro" id="IPR000215">
    <property type="entry name" value="Serpin_fam"/>
</dbReference>
<keyword evidence="2" id="KW-0732">Signal</keyword>
<dbReference type="InterPro" id="IPR042178">
    <property type="entry name" value="Serpin_sf_1"/>
</dbReference>
<dbReference type="CDD" id="cd19590">
    <property type="entry name" value="serpin_thermopin-like"/>
    <property type="match status" value="1"/>
</dbReference>
<comment type="caution">
    <text evidence="4">The sequence shown here is derived from an EMBL/GenBank/DDBJ whole genome shotgun (WGS) entry which is preliminary data.</text>
</comment>
<sequence>MRRRSRTGLPLRALLAAAVVVAASACGGDELDVARSEAAREEATAADAQAAGGVVRTLAANLYTPLAGADDGNLVYSPTSIVVALGMLRAGATVASADQLDALLGTTGPDELHEALNSLEQALAARSGQRENAGGETAEVALSSANSLWAQDGARWEEPFLDTLARYYDAGVRQVDFADPEAARGSINGWVADNTEDKIGELIPPDALSDATKLVLVNALYAKAPWDTAFHDAGQRDFTTAGGQVVQAPAMRLATTFPYQAGDGWQSVTIPYAGRELAMTLLVPDAGAFAAVEGRLDGELLGTVLGATQTAQVDLQLPMFDLRTATTLSETLAGLGVTAPFDPLTTDFAPMSTDPDVVPLTVSEIRHEATITVDEEGTEAAAATSVEMGPGSAPVDGPVELTVDRPFVFVLHDVETATPLFVGRVTDPTLLSAR</sequence>
<evidence type="ECO:0000313" key="4">
    <source>
        <dbReference type="EMBL" id="PZF82307.1"/>
    </source>
</evidence>
<dbReference type="PROSITE" id="PS51257">
    <property type="entry name" value="PROKAR_LIPOPROTEIN"/>
    <property type="match status" value="1"/>
</dbReference>
<dbReference type="SMART" id="SM00093">
    <property type="entry name" value="SERPIN"/>
    <property type="match status" value="1"/>
</dbReference>
<comment type="similarity">
    <text evidence="1">Belongs to the serpin family.</text>
</comment>
<keyword evidence="5" id="KW-1185">Reference proteome</keyword>
<dbReference type="RefSeq" id="WP_111255931.1">
    <property type="nucleotide sequence ID" value="NZ_POTW01000041.1"/>
</dbReference>
<dbReference type="PANTHER" id="PTHR11461:SF211">
    <property type="entry name" value="GH10112P-RELATED"/>
    <property type="match status" value="1"/>
</dbReference>
<dbReference type="GO" id="GO:0005615">
    <property type="term" value="C:extracellular space"/>
    <property type="evidence" value="ECO:0007669"/>
    <property type="project" value="InterPro"/>
</dbReference>
<evidence type="ECO:0000256" key="2">
    <source>
        <dbReference type="SAM" id="SignalP"/>
    </source>
</evidence>
<dbReference type="Gene3D" id="2.30.39.10">
    <property type="entry name" value="Alpha-1-antitrypsin, domain 1"/>
    <property type="match status" value="1"/>
</dbReference>
<evidence type="ECO:0000259" key="3">
    <source>
        <dbReference type="SMART" id="SM00093"/>
    </source>
</evidence>
<dbReference type="InterPro" id="IPR023795">
    <property type="entry name" value="Serpin_CS"/>
</dbReference>
<proteinExistence type="inferred from homology"/>
<name>A0A2W2C2X1_9ACTN</name>
<dbReference type="Pfam" id="PF00079">
    <property type="entry name" value="Serpin"/>
    <property type="match status" value="1"/>
</dbReference>
<dbReference type="Proteomes" id="UP000248764">
    <property type="component" value="Unassembled WGS sequence"/>
</dbReference>
<dbReference type="EMBL" id="POTW01000041">
    <property type="protein sequence ID" value="PZF82307.1"/>
    <property type="molecule type" value="Genomic_DNA"/>
</dbReference>
<feature type="signal peptide" evidence="2">
    <location>
        <begin position="1"/>
        <end position="22"/>
    </location>
</feature>
<gene>
    <name evidence="4" type="ORF">C1I92_17480</name>
</gene>
<dbReference type="InterPro" id="IPR042185">
    <property type="entry name" value="Serpin_sf_2"/>
</dbReference>
<dbReference type="SUPFAM" id="SSF56574">
    <property type="entry name" value="Serpins"/>
    <property type="match status" value="1"/>
</dbReference>
<dbReference type="GO" id="GO:0004867">
    <property type="term" value="F:serine-type endopeptidase inhibitor activity"/>
    <property type="evidence" value="ECO:0007669"/>
    <property type="project" value="InterPro"/>
</dbReference>
<reference evidence="4 5" key="1">
    <citation type="submission" date="2018-01" db="EMBL/GenBank/DDBJ databases">
        <title>Draft genome sequence of Jiangella sp. GTF31.</title>
        <authorList>
            <person name="Sahin N."/>
            <person name="Ay H."/>
            <person name="Saygin H."/>
        </authorList>
    </citation>
    <scope>NUCLEOTIDE SEQUENCE [LARGE SCALE GENOMIC DNA]</scope>
    <source>
        <strain evidence="4 5">GTF31</strain>
    </source>
</reference>
<dbReference type="InterPro" id="IPR036186">
    <property type="entry name" value="Serpin_sf"/>
</dbReference>
<organism evidence="4 5">
    <name type="scientific">Jiangella anatolica</name>
    <dbReference type="NCBI Taxonomy" id="2670374"/>
    <lineage>
        <taxon>Bacteria</taxon>
        <taxon>Bacillati</taxon>
        <taxon>Actinomycetota</taxon>
        <taxon>Actinomycetes</taxon>
        <taxon>Jiangellales</taxon>
        <taxon>Jiangellaceae</taxon>
        <taxon>Jiangella</taxon>
    </lineage>
</organism>
<dbReference type="PROSITE" id="PS00284">
    <property type="entry name" value="SERPIN"/>
    <property type="match status" value="1"/>
</dbReference>
<feature type="domain" description="Serpin" evidence="3">
    <location>
        <begin position="60"/>
        <end position="428"/>
    </location>
</feature>
<evidence type="ECO:0000313" key="5">
    <source>
        <dbReference type="Proteomes" id="UP000248764"/>
    </source>
</evidence>
<feature type="chain" id="PRO_5038949984" evidence="2">
    <location>
        <begin position="23"/>
        <end position="434"/>
    </location>
</feature>
<dbReference type="PANTHER" id="PTHR11461">
    <property type="entry name" value="SERINE PROTEASE INHIBITOR, SERPIN"/>
    <property type="match status" value="1"/>
</dbReference>